<name>A0AAW5F412_CLOSY</name>
<evidence type="ECO:0000313" key="2">
    <source>
        <dbReference type="EMBL" id="MCK0086782.1"/>
    </source>
</evidence>
<dbReference type="Pfam" id="PF07009">
    <property type="entry name" value="NusG_II"/>
    <property type="match status" value="1"/>
</dbReference>
<dbReference type="InterPro" id="IPR038690">
    <property type="entry name" value="NusG_2_sf"/>
</dbReference>
<dbReference type="EMBL" id="JAINVB010000001">
    <property type="protein sequence ID" value="MCK0086782.1"/>
    <property type="molecule type" value="Genomic_DNA"/>
</dbReference>
<evidence type="ECO:0000313" key="3">
    <source>
        <dbReference type="EMBL" id="MDB2002021.1"/>
    </source>
</evidence>
<reference evidence="2" key="1">
    <citation type="journal article" date="2022" name="Cell Host Microbe">
        <title>Colonization of the live biotherapeutic product VE303 and modulation of the microbiota and metabolites in healthy volunteers.</title>
        <authorList>
            <person name="Dsouza M."/>
            <person name="Menon R."/>
            <person name="Crossette E."/>
            <person name="Bhattarai S.K."/>
            <person name="Schneider J."/>
            <person name="Kim Y.G."/>
            <person name="Reddy S."/>
            <person name="Caballero S."/>
            <person name="Felix C."/>
            <person name="Cornacchione L."/>
            <person name="Hendrickson J."/>
            <person name="Watson A.R."/>
            <person name="Minot S.S."/>
            <person name="Greenfield N."/>
            <person name="Schopf L."/>
            <person name="Szabady R."/>
            <person name="Patarroyo J."/>
            <person name="Smith W."/>
            <person name="Harrison P."/>
            <person name="Kuijper E.J."/>
            <person name="Kelly C.P."/>
            <person name="Olle B."/>
            <person name="Bobilev D."/>
            <person name="Silber J.L."/>
            <person name="Bucci V."/>
            <person name="Roberts B."/>
            <person name="Faith J."/>
            <person name="Norman J.M."/>
        </authorList>
    </citation>
    <scope>NUCLEOTIDE SEQUENCE</scope>
    <source>
        <strain evidence="2">VE303-04</strain>
    </source>
</reference>
<proteinExistence type="predicted"/>
<accession>A0AAW5F412</accession>
<dbReference type="GeneID" id="57969907"/>
<protein>
    <submittedName>
        <fullName evidence="2">NusG domain II-containing protein</fullName>
    </submittedName>
</protein>
<dbReference type="RefSeq" id="WP_003499246.1">
    <property type="nucleotide sequence ID" value="NZ_BAABZD010000007.1"/>
</dbReference>
<dbReference type="Proteomes" id="UP001300871">
    <property type="component" value="Unassembled WGS sequence"/>
</dbReference>
<feature type="transmembrane region" description="Helical" evidence="1">
    <location>
        <begin position="12"/>
        <end position="33"/>
    </location>
</feature>
<dbReference type="Gene3D" id="2.60.320.10">
    <property type="entry name" value="N-utilization substance G protein NusG, insert domain"/>
    <property type="match status" value="1"/>
</dbReference>
<dbReference type="AlphaFoldDB" id="A0AAW5F412"/>
<evidence type="ECO:0000313" key="4">
    <source>
        <dbReference type="Proteomes" id="UP001203136"/>
    </source>
</evidence>
<gene>
    <name evidence="2" type="ORF">K5I21_13040</name>
    <name evidence="3" type="ORF">PM006_17625</name>
</gene>
<reference evidence="3" key="2">
    <citation type="submission" date="2023-01" db="EMBL/GenBank/DDBJ databases">
        <title>Human gut microbiome strain richness.</title>
        <authorList>
            <person name="Chen-Liaw A."/>
        </authorList>
    </citation>
    <scope>NUCLEOTIDE SEQUENCE</scope>
    <source>
        <strain evidence="3">B1_m1001713B170214d0_201011</strain>
    </source>
</reference>
<dbReference type="CDD" id="cd09911">
    <property type="entry name" value="Lin0431_like"/>
    <property type="match status" value="1"/>
</dbReference>
<comment type="caution">
    <text evidence="2">The sequence shown here is derived from an EMBL/GenBank/DDBJ whole genome shotgun (WGS) entry which is preliminary data.</text>
</comment>
<keyword evidence="1" id="KW-0472">Membrane</keyword>
<organism evidence="2 4">
    <name type="scientific">Clostridium symbiosum</name>
    <name type="common">Bacteroides symbiosus</name>
    <dbReference type="NCBI Taxonomy" id="1512"/>
    <lineage>
        <taxon>Bacteria</taxon>
        <taxon>Bacillati</taxon>
        <taxon>Bacillota</taxon>
        <taxon>Clostridia</taxon>
        <taxon>Lachnospirales</taxon>
        <taxon>Lachnospiraceae</taxon>
        <taxon>Otoolea</taxon>
    </lineage>
</organism>
<dbReference type="Proteomes" id="UP001203136">
    <property type="component" value="Unassembled WGS sequence"/>
</dbReference>
<keyword evidence="1" id="KW-1133">Transmembrane helix</keyword>
<sequence length="117" mass="12730">MENKENRKSRNELYLVCGLLVFAVIFFAGYRFLNRGTASVAVVSVNGQTLQELPLDQDADLIIEGVNGGTNHLVIRDGAVSITEASCPDKICVHEGAKREKGEAITCLPNKVIITIK</sequence>
<keyword evidence="1" id="KW-0812">Transmembrane</keyword>
<evidence type="ECO:0000256" key="1">
    <source>
        <dbReference type="SAM" id="Phobius"/>
    </source>
</evidence>
<dbReference type="EMBL" id="JAQLGM010000055">
    <property type="protein sequence ID" value="MDB2002021.1"/>
    <property type="molecule type" value="Genomic_DNA"/>
</dbReference>